<sequence length="284" mass="30947">MPRPLPPPGRRRPDPGALGAGGQRQPGRSGRWVRDALLRGEFDGTSFRATGWDWLDHGADLYAAVSWNDTPDQERVLLGWMSNWDYAHAVPSSPFRGSMSLPRRCDLRSIDGEVRLVQAPVRAVQALVGSRSRVVLDDVRLGPGTTRVVTGLDEAVALEVELRPEAARRCGLVLDHGRGGRTEIGYERDPEGRGWVYVDRGDSGAPTFSDRFTARHRAPLPLREGALRLQVFLDRASVEVFAGDGERVLTDLVFPTGPADLAVFAEGGAVLVRLGLARLGRDSG</sequence>
<feature type="domain" description="Glycosyl hydrolase family 32 C-terminal" evidence="7">
    <location>
        <begin position="154"/>
        <end position="269"/>
    </location>
</feature>
<dbReference type="AlphaFoldDB" id="A0A7G9R8H8"/>
<dbReference type="Pfam" id="PF00251">
    <property type="entry name" value="Glyco_hydro_32N"/>
    <property type="match status" value="1"/>
</dbReference>
<dbReference type="InterPro" id="IPR013148">
    <property type="entry name" value="Glyco_hydro_32_N"/>
</dbReference>
<dbReference type="InterPro" id="IPR013189">
    <property type="entry name" value="Glyco_hydro_32_C"/>
</dbReference>
<reference evidence="8 9" key="1">
    <citation type="submission" date="2020-08" db="EMBL/GenBank/DDBJ databases">
        <title>Genome sequence of Nocardioides mesophilus KACC 16243T.</title>
        <authorList>
            <person name="Hyun D.-W."/>
            <person name="Bae J.-W."/>
        </authorList>
    </citation>
    <scope>NUCLEOTIDE SEQUENCE [LARGE SCALE GENOMIC DNA]</scope>
    <source>
        <strain evidence="8 9">KACC 16243</strain>
    </source>
</reference>
<organism evidence="8 9">
    <name type="scientific">Nocardioides mesophilus</name>
    <dbReference type="NCBI Taxonomy" id="433659"/>
    <lineage>
        <taxon>Bacteria</taxon>
        <taxon>Bacillati</taxon>
        <taxon>Actinomycetota</taxon>
        <taxon>Actinomycetes</taxon>
        <taxon>Propionibacteriales</taxon>
        <taxon>Nocardioidaceae</taxon>
        <taxon>Nocardioides</taxon>
    </lineage>
</organism>
<dbReference type="InterPro" id="IPR023296">
    <property type="entry name" value="Glyco_hydro_beta-prop_sf"/>
</dbReference>
<evidence type="ECO:0000256" key="3">
    <source>
        <dbReference type="ARBA" id="ARBA00023295"/>
    </source>
</evidence>
<evidence type="ECO:0000256" key="5">
    <source>
        <dbReference type="SAM" id="MobiDB-lite"/>
    </source>
</evidence>
<protein>
    <submittedName>
        <fullName evidence="8">GH32 C-terminal domain-containing protein</fullName>
    </submittedName>
</protein>
<keyword evidence="3 4" id="KW-0326">Glycosidase</keyword>
<dbReference type="GO" id="GO:0005987">
    <property type="term" value="P:sucrose catabolic process"/>
    <property type="evidence" value="ECO:0007669"/>
    <property type="project" value="TreeGrafter"/>
</dbReference>
<dbReference type="PANTHER" id="PTHR42800">
    <property type="entry name" value="EXOINULINASE INUD (AFU_ORTHOLOGUE AFUA_5G00480)"/>
    <property type="match status" value="1"/>
</dbReference>
<evidence type="ECO:0000259" key="6">
    <source>
        <dbReference type="Pfam" id="PF00251"/>
    </source>
</evidence>
<evidence type="ECO:0000313" key="8">
    <source>
        <dbReference type="EMBL" id="QNN51903.1"/>
    </source>
</evidence>
<dbReference type="KEGG" id="nmes:H9L09_15415"/>
<dbReference type="Gene3D" id="2.60.120.560">
    <property type="entry name" value="Exo-inulinase, domain 1"/>
    <property type="match status" value="1"/>
</dbReference>
<evidence type="ECO:0000313" key="9">
    <source>
        <dbReference type="Proteomes" id="UP000515947"/>
    </source>
</evidence>
<evidence type="ECO:0000256" key="1">
    <source>
        <dbReference type="ARBA" id="ARBA00009902"/>
    </source>
</evidence>
<feature type="region of interest" description="Disordered" evidence="5">
    <location>
        <begin position="1"/>
        <end position="29"/>
    </location>
</feature>
<evidence type="ECO:0000256" key="4">
    <source>
        <dbReference type="RuleBase" id="RU362110"/>
    </source>
</evidence>
<proteinExistence type="inferred from homology"/>
<feature type="domain" description="Glycosyl hydrolase family 32 N-terminal" evidence="6">
    <location>
        <begin position="37"/>
        <end position="120"/>
    </location>
</feature>
<dbReference type="PANTHER" id="PTHR42800:SF1">
    <property type="entry name" value="EXOINULINASE INUD (AFU_ORTHOLOGUE AFUA_5G00480)"/>
    <property type="match status" value="1"/>
</dbReference>
<dbReference type="SUPFAM" id="SSF49899">
    <property type="entry name" value="Concanavalin A-like lectins/glucanases"/>
    <property type="match status" value="1"/>
</dbReference>
<dbReference type="Proteomes" id="UP000515947">
    <property type="component" value="Chromosome"/>
</dbReference>
<dbReference type="GO" id="GO:0004575">
    <property type="term" value="F:sucrose alpha-glucosidase activity"/>
    <property type="evidence" value="ECO:0007669"/>
    <property type="project" value="TreeGrafter"/>
</dbReference>
<evidence type="ECO:0000256" key="2">
    <source>
        <dbReference type="ARBA" id="ARBA00022801"/>
    </source>
</evidence>
<dbReference type="InterPro" id="IPR013320">
    <property type="entry name" value="ConA-like_dom_sf"/>
</dbReference>
<dbReference type="InterPro" id="IPR001362">
    <property type="entry name" value="Glyco_hydro_32"/>
</dbReference>
<dbReference type="EMBL" id="CP060713">
    <property type="protein sequence ID" value="QNN51903.1"/>
    <property type="molecule type" value="Genomic_DNA"/>
</dbReference>
<name>A0A7G9R8H8_9ACTN</name>
<gene>
    <name evidence="8" type="ORF">H9L09_15415</name>
</gene>
<dbReference type="Gene3D" id="2.115.10.20">
    <property type="entry name" value="Glycosyl hydrolase domain, family 43"/>
    <property type="match status" value="1"/>
</dbReference>
<dbReference type="GO" id="GO:0005737">
    <property type="term" value="C:cytoplasm"/>
    <property type="evidence" value="ECO:0007669"/>
    <property type="project" value="TreeGrafter"/>
</dbReference>
<dbReference type="SUPFAM" id="SSF75005">
    <property type="entry name" value="Arabinanase/levansucrase/invertase"/>
    <property type="match status" value="1"/>
</dbReference>
<dbReference type="Pfam" id="PF08244">
    <property type="entry name" value="Glyco_hydro_32C"/>
    <property type="match status" value="1"/>
</dbReference>
<dbReference type="SMART" id="SM00640">
    <property type="entry name" value="Glyco_32"/>
    <property type="match status" value="1"/>
</dbReference>
<accession>A0A7G9R8H8</accession>
<comment type="similarity">
    <text evidence="1 4">Belongs to the glycosyl hydrolase 32 family.</text>
</comment>
<evidence type="ECO:0000259" key="7">
    <source>
        <dbReference type="Pfam" id="PF08244"/>
    </source>
</evidence>
<keyword evidence="9" id="KW-1185">Reference proteome</keyword>
<keyword evidence="2 4" id="KW-0378">Hydrolase</keyword>